<dbReference type="GO" id="GO:0008783">
    <property type="term" value="F:agmatinase activity"/>
    <property type="evidence" value="ECO:0007669"/>
    <property type="project" value="TreeGrafter"/>
</dbReference>
<evidence type="ECO:0000313" key="5">
    <source>
        <dbReference type="EMBL" id="AVD70689.1"/>
    </source>
</evidence>
<dbReference type="PROSITE" id="PS51409">
    <property type="entry name" value="ARGINASE_2"/>
    <property type="match status" value="1"/>
</dbReference>
<feature type="binding site" evidence="4">
    <location>
        <position position="129"/>
    </location>
    <ligand>
        <name>Mn(2+)</name>
        <dbReference type="ChEBI" id="CHEBI:29035"/>
        <label>1</label>
    </ligand>
</feature>
<feature type="binding site" evidence="4">
    <location>
        <position position="133"/>
    </location>
    <ligand>
        <name>Mn(2+)</name>
        <dbReference type="ChEBI" id="CHEBI:29035"/>
        <label>1</label>
    </ligand>
</feature>
<keyword evidence="2 4" id="KW-0479">Metal-binding</keyword>
<dbReference type="Gene3D" id="3.40.800.10">
    <property type="entry name" value="Ureohydrolase domain"/>
    <property type="match status" value="1"/>
</dbReference>
<dbReference type="NCBIfam" id="TIGR01230">
    <property type="entry name" value="agmatinase"/>
    <property type="match status" value="1"/>
</dbReference>
<dbReference type="InterPro" id="IPR023696">
    <property type="entry name" value="Ureohydrolase_dom_sf"/>
</dbReference>
<evidence type="ECO:0000256" key="1">
    <source>
        <dbReference type="ARBA" id="ARBA00009227"/>
    </source>
</evidence>
<reference evidence="5 6" key="1">
    <citation type="journal article" date="2018" name="MBio">
        <title>Insights into the evolution of host association through the isolation and characterization of a novel human periodontal pathobiont, Desulfobulbus oralis.</title>
        <authorList>
            <person name="Cross K.L."/>
            <person name="Chirania P."/>
            <person name="Xiong W."/>
            <person name="Beall C.J."/>
            <person name="Elkins J.G."/>
            <person name="Giannone R.J."/>
            <person name="Griffen A.L."/>
            <person name="Guss A.M."/>
            <person name="Hettich R.L."/>
            <person name="Joshi S.S."/>
            <person name="Mokrzan E.M."/>
            <person name="Martin R.K."/>
            <person name="Zhulin I.B."/>
            <person name="Leys E.J."/>
            <person name="Podar M."/>
        </authorList>
    </citation>
    <scope>NUCLEOTIDE SEQUENCE [LARGE SCALE GENOMIC DNA]</scope>
    <source>
        <strain evidence="5 6">ORNL</strain>
    </source>
</reference>
<dbReference type="Pfam" id="PF00491">
    <property type="entry name" value="Arginase"/>
    <property type="match status" value="1"/>
</dbReference>
<dbReference type="SUPFAM" id="SSF52768">
    <property type="entry name" value="Arginase/deacetylase"/>
    <property type="match status" value="1"/>
</dbReference>
<name>A0A2L1GLY8_9BACT</name>
<dbReference type="CDD" id="cd11593">
    <property type="entry name" value="Agmatinase-like_2"/>
    <property type="match status" value="1"/>
</dbReference>
<dbReference type="AlphaFoldDB" id="A0A2L1GLY8"/>
<dbReference type="PANTHER" id="PTHR11358">
    <property type="entry name" value="ARGINASE/AGMATINASE"/>
    <property type="match status" value="1"/>
</dbReference>
<keyword evidence="3" id="KW-0378">Hydrolase</keyword>
<feature type="binding site" evidence="4">
    <location>
        <position position="104"/>
    </location>
    <ligand>
        <name>Mn(2+)</name>
        <dbReference type="ChEBI" id="CHEBI:29035"/>
        <label>1</label>
    </ligand>
</feature>
<proteinExistence type="inferred from homology"/>
<dbReference type="PIRSF" id="PIRSF036979">
    <property type="entry name" value="Arginase"/>
    <property type="match status" value="1"/>
</dbReference>
<dbReference type="KEGG" id="deo:CAY53_03650"/>
<feature type="binding site" evidence="4">
    <location>
        <position position="213"/>
    </location>
    <ligand>
        <name>Mn(2+)</name>
        <dbReference type="ChEBI" id="CHEBI:29035"/>
        <label>1</label>
    </ligand>
</feature>
<keyword evidence="4" id="KW-0464">Manganese</keyword>
<sequence>MMPDFLASECTKRGPEARFHVLPVPLEATVSYGGGTAGGPAAILAASQQLEDWDGHSCPLEAGIHTCAAVDCSGGVEAALARIERATAAILAQKRLPVLLGGEHSASLGALRALARLRGNRSFGLIQIDAHADLREAYEGTKFSHACIARRAVDDLGLPLFQFGCRAFSGAEAEFRKHHPAIHFLDAADFAAAGFPEQLLPPEFPDEVYLSFDVDGLDPAVIRATGTPVPGGPGWRACLSFVQRALAGRKVLGFDVMELAPQAGDRVSDFAAAQLVYALMGIVQRNEART</sequence>
<dbReference type="InterPro" id="IPR005925">
    <property type="entry name" value="Agmatinase-rel"/>
</dbReference>
<evidence type="ECO:0000256" key="3">
    <source>
        <dbReference type="ARBA" id="ARBA00022801"/>
    </source>
</evidence>
<dbReference type="RefSeq" id="WP_219842719.1">
    <property type="nucleotide sequence ID" value="NZ_CP021255.1"/>
</dbReference>
<accession>A0A2L1GLY8</accession>
<evidence type="ECO:0000256" key="4">
    <source>
        <dbReference type="PIRSR" id="PIRSR036979-1"/>
    </source>
</evidence>
<feature type="binding site" evidence="4">
    <location>
        <position position="131"/>
    </location>
    <ligand>
        <name>Mn(2+)</name>
        <dbReference type="ChEBI" id="CHEBI:29035"/>
        <label>1</label>
    </ligand>
</feature>
<protein>
    <submittedName>
        <fullName evidence="5">Agmatinase</fullName>
    </submittedName>
</protein>
<dbReference type="InterPro" id="IPR006035">
    <property type="entry name" value="Ureohydrolase"/>
</dbReference>
<comment type="similarity">
    <text evidence="1">Belongs to the arginase family. Agmatinase subfamily.</text>
</comment>
<dbReference type="GO" id="GO:0033389">
    <property type="term" value="P:putrescine biosynthetic process from arginine, via agmatine"/>
    <property type="evidence" value="ECO:0007669"/>
    <property type="project" value="TreeGrafter"/>
</dbReference>
<feature type="binding site" evidence="4">
    <location>
        <position position="215"/>
    </location>
    <ligand>
        <name>Mn(2+)</name>
        <dbReference type="ChEBI" id="CHEBI:29035"/>
        <label>1</label>
    </ligand>
</feature>
<evidence type="ECO:0000256" key="2">
    <source>
        <dbReference type="ARBA" id="ARBA00022723"/>
    </source>
</evidence>
<dbReference type="GO" id="GO:0046872">
    <property type="term" value="F:metal ion binding"/>
    <property type="evidence" value="ECO:0007669"/>
    <property type="project" value="UniProtKB-KW"/>
</dbReference>
<comment type="cofactor">
    <cofactor evidence="4">
        <name>Mn(2+)</name>
        <dbReference type="ChEBI" id="CHEBI:29035"/>
    </cofactor>
    <text evidence="4">Binds 2 manganese ions per subunit.</text>
</comment>
<dbReference type="EMBL" id="CP021255">
    <property type="protein sequence ID" value="AVD70689.1"/>
    <property type="molecule type" value="Genomic_DNA"/>
</dbReference>
<dbReference type="Proteomes" id="UP000239867">
    <property type="component" value="Chromosome"/>
</dbReference>
<keyword evidence="6" id="KW-1185">Reference proteome</keyword>
<evidence type="ECO:0000313" key="6">
    <source>
        <dbReference type="Proteomes" id="UP000239867"/>
    </source>
</evidence>
<organism evidence="5 6">
    <name type="scientific">Desulfobulbus oralis</name>
    <dbReference type="NCBI Taxonomy" id="1986146"/>
    <lineage>
        <taxon>Bacteria</taxon>
        <taxon>Pseudomonadati</taxon>
        <taxon>Thermodesulfobacteriota</taxon>
        <taxon>Desulfobulbia</taxon>
        <taxon>Desulfobulbales</taxon>
        <taxon>Desulfobulbaceae</taxon>
        <taxon>Desulfobulbus</taxon>
    </lineage>
</organism>
<dbReference type="PANTHER" id="PTHR11358:SF26">
    <property type="entry name" value="GUANIDINO ACID HYDROLASE, MITOCHONDRIAL"/>
    <property type="match status" value="1"/>
</dbReference>
<gene>
    <name evidence="5" type="ORF">CAY53_03650</name>
</gene>